<gene>
    <name evidence="3" type="ORF">CGL56_17500</name>
</gene>
<accession>A0A2G0CB16</accession>
<organism evidence="3 4">
    <name type="scientific">Neolewinella marina</name>
    <dbReference type="NCBI Taxonomy" id="438751"/>
    <lineage>
        <taxon>Bacteria</taxon>
        <taxon>Pseudomonadati</taxon>
        <taxon>Bacteroidota</taxon>
        <taxon>Saprospiria</taxon>
        <taxon>Saprospirales</taxon>
        <taxon>Lewinellaceae</taxon>
        <taxon>Neolewinella</taxon>
    </lineage>
</organism>
<dbReference type="AlphaFoldDB" id="A0A2G0CB16"/>
<comment type="caution">
    <text evidence="3">The sequence shown here is derived from an EMBL/GenBank/DDBJ whole genome shotgun (WGS) entry which is preliminary data.</text>
</comment>
<feature type="signal peptide" evidence="1">
    <location>
        <begin position="1"/>
        <end position="20"/>
    </location>
</feature>
<feature type="domain" description="Cyclophilin-like" evidence="2">
    <location>
        <begin position="43"/>
        <end position="150"/>
    </location>
</feature>
<dbReference type="Proteomes" id="UP000226437">
    <property type="component" value="Unassembled WGS sequence"/>
</dbReference>
<evidence type="ECO:0000256" key="1">
    <source>
        <dbReference type="SAM" id="SignalP"/>
    </source>
</evidence>
<dbReference type="SUPFAM" id="SSF50891">
    <property type="entry name" value="Cyclophilin-like"/>
    <property type="match status" value="1"/>
</dbReference>
<evidence type="ECO:0000259" key="2">
    <source>
        <dbReference type="Pfam" id="PF18050"/>
    </source>
</evidence>
<name>A0A2G0CB16_9BACT</name>
<evidence type="ECO:0000313" key="4">
    <source>
        <dbReference type="Proteomes" id="UP000226437"/>
    </source>
</evidence>
<evidence type="ECO:0000313" key="3">
    <source>
        <dbReference type="EMBL" id="PHK97150.1"/>
    </source>
</evidence>
<reference evidence="3 4" key="1">
    <citation type="submission" date="2017-10" db="EMBL/GenBank/DDBJ databases">
        <title>The draft genome sequence of Lewinella marina KCTC 32374.</title>
        <authorList>
            <person name="Wang K."/>
        </authorList>
    </citation>
    <scope>NUCLEOTIDE SEQUENCE [LARGE SCALE GENOMIC DNA]</scope>
    <source>
        <strain evidence="3 4">MKG-38</strain>
    </source>
</reference>
<feature type="chain" id="PRO_5013713007" description="Cyclophilin-like domain-containing protein" evidence="1">
    <location>
        <begin position="21"/>
        <end position="153"/>
    </location>
</feature>
<dbReference type="EMBL" id="PDLO01000012">
    <property type="protein sequence ID" value="PHK97150.1"/>
    <property type="molecule type" value="Genomic_DNA"/>
</dbReference>
<proteinExistence type="predicted"/>
<keyword evidence="1" id="KW-0732">Signal</keyword>
<keyword evidence="4" id="KW-1185">Reference proteome</keyword>
<sequence length="153" mass="16437">MSPAFVLLSGWLVFGGPACAQPTGNSLSDDTDPQLSQANRTLHIGQDTFEVLLTESASTTELLSLLPLTLEMEDLHANEKYAELPRALPTSPYKPGEIQAGDVMLYGSTTLVIFYETFPTSYRYTKLGRIGNVSGLKAALGAGSVAVRLERGQ</sequence>
<dbReference type="Pfam" id="PF18050">
    <property type="entry name" value="Cyclophil_like2"/>
    <property type="match status" value="1"/>
</dbReference>
<dbReference type="Gene3D" id="2.40.100.20">
    <property type="match status" value="1"/>
</dbReference>
<dbReference type="InterPro" id="IPR029000">
    <property type="entry name" value="Cyclophilin-like_dom_sf"/>
</dbReference>
<protein>
    <recommendedName>
        <fullName evidence="2">Cyclophilin-like domain-containing protein</fullName>
    </recommendedName>
</protein>
<dbReference type="InterPro" id="IPR041183">
    <property type="entry name" value="Cyclophilin-like"/>
</dbReference>